<dbReference type="GO" id="GO:0005975">
    <property type="term" value="P:carbohydrate metabolic process"/>
    <property type="evidence" value="ECO:0007669"/>
    <property type="project" value="UniProtKB-ARBA"/>
</dbReference>
<dbReference type="InterPro" id="IPR009003">
    <property type="entry name" value="Peptidase_S1_PA"/>
</dbReference>
<name>A0A7H8N6J7_9ACTN</name>
<dbReference type="InterPro" id="IPR000601">
    <property type="entry name" value="PKD_dom"/>
</dbReference>
<evidence type="ECO:0000259" key="6">
    <source>
        <dbReference type="PROSITE" id="PS50240"/>
    </source>
</evidence>
<dbReference type="RefSeq" id="WP_176161728.1">
    <property type="nucleotide sequence ID" value="NZ_CP054929.1"/>
</dbReference>
<evidence type="ECO:0000256" key="2">
    <source>
        <dbReference type="ARBA" id="ARBA00023157"/>
    </source>
</evidence>
<comment type="similarity">
    <text evidence="1">Belongs to the peptidase S1 family.</text>
</comment>
<dbReference type="Pfam" id="PF18911">
    <property type="entry name" value="PKD_4"/>
    <property type="match status" value="2"/>
</dbReference>
<feature type="region of interest" description="Disordered" evidence="3">
    <location>
        <begin position="35"/>
        <end position="59"/>
    </location>
</feature>
<dbReference type="InterPro" id="IPR022409">
    <property type="entry name" value="PKD/Chitinase_dom"/>
</dbReference>
<feature type="compositionally biased region" description="Polar residues" evidence="3">
    <location>
        <begin position="35"/>
        <end position="46"/>
    </location>
</feature>
<dbReference type="PROSITE" id="PS50093">
    <property type="entry name" value="PKD"/>
    <property type="match status" value="2"/>
</dbReference>
<dbReference type="GO" id="GO:0004252">
    <property type="term" value="F:serine-type endopeptidase activity"/>
    <property type="evidence" value="ECO:0007669"/>
    <property type="project" value="InterPro"/>
</dbReference>
<keyword evidence="7" id="KW-0378">Hydrolase</keyword>
<sequence>MKGTSRLATAASLAAAALAFTPLFAGGAQAVPTTATERTQAVNPTDTAPAPSGPHAKIIGGEPTTVAAYPYLIAALREGGPRPMGQTCTGSVIGPKTILIAAHCKDSDGAKSFYYGADDLNKPDGGVRIDVESYTQHPKYEPPNGWQTGYDVAVVQTKQTIPVKGGQYARFATSADSDLSKPGKTGTAIGYGRTRDGENQYAQLKKANLPVVDGRNTCGSFGGFNDAFMVCAGYADGHDGICQGDSGGPLVVDNVVVGVASWVKTGCGSYGAWGRLTGEMGDWVKTQLPNVEPGAPTAEFVASCSEADLSCGFDGSASRDADGSIAAYVWDFGDGTAAKGVKPSHTYAKAGSYEVRLTVTDDSGKTGTVSKKVSVGAPVGEPPVAQFSVSCWYDACDFNAGQSSDKDGDIASYAWKFGDGQTGTGVTAKHTYPAGQKTYTAELTVTDRAGNAGTATRKIQCWDMGGRAFCFNG</sequence>
<dbReference type="SMART" id="SM00020">
    <property type="entry name" value="Tryp_SPc"/>
    <property type="match status" value="1"/>
</dbReference>
<evidence type="ECO:0000313" key="7">
    <source>
        <dbReference type="EMBL" id="QKW49993.1"/>
    </source>
</evidence>
<dbReference type="SMART" id="SM00089">
    <property type="entry name" value="PKD"/>
    <property type="match status" value="2"/>
</dbReference>
<dbReference type="EMBL" id="CP054929">
    <property type="protein sequence ID" value="QKW49993.1"/>
    <property type="molecule type" value="Genomic_DNA"/>
</dbReference>
<keyword evidence="4" id="KW-0732">Signal</keyword>
<evidence type="ECO:0000256" key="4">
    <source>
        <dbReference type="SAM" id="SignalP"/>
    </source>
</evidence>
<dbReference type="InterPro" id="IPR043504">
    <property type="entry name" value="Peptidase_S1_PA_chymotrypsin"/>
</dbReference>
<dbReference type="Pfam" id="PF00089">
    <property type="entry name" value="Trypsin"/>
    <property type="match status" value="1"/>
</dbReference>
<keyword evidence="7" id="KW-0645">Protease</keyword>
<evidence type="ECO:0000313" key="8">
    <source>
        <dbReference type="Proteomes" id="UP000509303"/>
    </source>
</evidence>
<dbReference type="Proteomes" id="UP000509303">
    <property type="component" value="Chromosome"/>
</dbReference>
<feature type="domain" description="PKD" evidence="5">
    <location>
        <begin position="403"/>
        <end position="459"/>
    </location>
</feature>
<dbReference type="PRINTS" id="PR00722">
    <property type="entry name" value="CHYMOTRYPSIN"/>
</dbReference>
<accession>A0A7H8N6J7</accession>
<proteinExistence type="inferred from homology"/>
<dbReference type="InterPro" id="IPR013783">
    <property type="entry name" value="Ig-like_fold"/>
</dbReference>
<keyword evidence="8" id="KW-1185">Reference proteome</keyword>
<dbReference type="CDD" id="cd00190">
    <property type="entry name" value="Tryp_SPc"/>
    <property type="match status" value="1"/>
</dbReference>
<dbReference type="Gene3D" id="2.60.40.10">
    <property type="entry name" value="Immunoglobulins"/>
    <property type="match status" value="2"/>
</dbReference>
<reference evidence="7 8" key="1">
    <citation type="submission" date="2020-06" db="EMBL/GenBank/DDBJ databases">
        <title>Genome mining for natural products.</title>
        <authorList>
            <person name="Zhang B."/>
            <person name="Shi J."/>
            <person name="Ge H."/>
        </authorList>
    </citation>
    <scope>NUCLEOTIDE SEQUENCE [LARGE SCALE GENOMIC DNA]</scope>
    <source>
        <strain evidence="7 8">NA00687</strain>
    </source>
</reference>
<dbReference type="InterPro" id="IPR001254">
    <property type="entry name" value="Trypsin_dom"/>
</dbReference>
<dbReference type="PROSITE" id="PS50240">
    <property type="entry name" value="TRYPSIN_DOM"/>
    <property type="match status" value="1"/>
</dbReference>
<feature type="domain" description="Peptidase S1" evidence="6">
    <location>
        <begin position="58"/>
        <end position="289"/>
    </location>
</feature>
<dbReference type="SUPFAM" id="SSF49299">
    <property type="entry name" value="PKD domain"/>
    <property type="match status" value="2"/>
</dbReference>
<evidence type="ECO:0000259" key="5">
    <source>
        <dbReference type="PROSITE" id="PS50093"/>
    </source>
</evidence>
<dbReference type="InterPro" id="IPR050430">
    <property type="entry name" value="Peptidase_S1"/>
</dbReference>
<feature type="chain" id="PRO_5029023309" evidence="4">
    <location>
        <begin position="31"/>
        <end position="473"/>
    </location>
</feature>
<dbReference type="InterPro" id="IPR035986">
    <property type="entry name" value="PKD_dom_sf"/>
</dbReference>
<keyword evidence="2" id="KW-1015">Disulfide bond</keyword>
<dbReference type="PANTHER" id="PTHR24276:SF98">
    <property type="entry name" value="FI18310P1-RELATED"/>
    <property type="match status" value="1"/>
</dbReference>
<dbReference type="PROSITE" id="PS00135">
    <property type="entry name" value="TRYPSIN_SER"/>
    <property type="match status" value="1"/>
</dbReference>
<dbReference type="CDD" id="cd00146">
    <property type="entry name" value="PKD"/>
    <property type="match status" value="2"/>
</dbReference>
<dbReference type="PANTHER" id="PTHR24276">
    <property type="entry name" value="POLYSERASE-RELATED"/>
    <property type="match status" value="1"/>
</dbReference>
<organism evidence="7 8">
    <name type="scientific">Streptomyces buecherae</name>
    <dbReference type="NCBI Taxonomy" id="2763006"/>
    <lineage>
        <taxon>Bacteria</taxon>
        <taxon>Bacillati</taxon>
        <taxon>Actinomycetota</taxon>
        <taxon>Actinomycetes</taxon>
        <taxon>Kitasatosporales</taxon>
        <taxon>Streptomycetaceae</taxon>
        <taxon>Streptomyces</taxon>
    </lineage>
</organism>
<dbReference type="InterPro" id="IPR033116">
    <property type="entry name" value="TRYPSIN_SER"/>
</dbReference>
<protein>
    <submittedName>
        <fullName evidence="7">Trypsin-like serine protease</fullName>
    </submittedName>
</protein>
<dbReference type="AlphaFoldDB" id="A0A7H8N6J7"/>
<gene>
    <name evidence="7" type="ORF">HUT08_11050</name>
</gene>
<feature type="signal peptide" evidence="4">
    <location>
        <begin position="1"/>
        <end position="30"/>
    </location>
</feature>
<dbReference type="InterPro" id="IPR001314">
    <property type="entry name" value="Peptidase_S1A"/>
</dbReference>
<evidence type="ECO:0000256" key="3">
    <source>
        <dbReference type="SAM" id="MobiDB-lite"/>
    </source>
</evidence>
<evidence type="ECO:0000256" key="1">
    <source>
        <dbReference type="ARBA" id="ARBA00007664"/>
    </source>
</evidence>
<dbReference type="GO" id="GO:0006508">
    <property type="term" value="P:proteolysis"/>
    <property type="evidence" value="ECO:0007669"/>
    <property type="project" value="UniProtKB-KW"/>
</dbReference>
<dbReference type="Gene3D" id="2.40.10.10">
    <property type="entry name" value="Trypsin-like serine proteases"/>
    <property type="match status" value="1"/>
</dbReference>
<feature type="domain" description="PKD" evidence="5">
    <location>
        <begin position="323"/>
        <end position="382"/>
    </location>
</feature>
<dbReference type="SUPFAM" id="SSF50494">
    <property type="entry name" value="Trypsin-like serine proteases"/>
    <property type="match status" value="1"/>
</dbReference>